<dbReference type="InterPro" id="IPR012319">
    <property type="entry name" value="FPG_cat"/>
</dbReference>
<keyword evidence="15" id="KW-0456">Lyase</keyword>
<dbReference type="PROSITE" id="PS51068">
    <property type="entry name" value="FPG_CAT"/>
    <property type="match status" value="1"/>
</dbReference>
<dbReference type="GO" id="GO:0034039">
    <property type="term" value="F:8-oxo-7,8-dihydroguanine DNA N-glycosylase activity"/>
    <property type="evidence" value="ECO:0007669"/>
    <property type="project" value="TreeGrafter"/>
</dbReference>
<dbReference type="FunFam" id="1.10.8.50:FF:000003">
    <property type="entry name" value="Formamidopyrimidine-DNA glycosylase"/>
    <property type="match status" value="1"/>
</dbReference>
<evidence type="ECO:0000256" key="8">
    <source>
        <dbReference type="ARBA" id="ARBA00022723"/>
    </source>
</evidence>
<gene>
    <name evidence="23" type="ORF">C0169_01275</name>
</gene>
<feature type="domain" description="Formamidopyrimidine-DNA glycosylase catalytic" evidence="22">
    <location>
        <begin position="2"/>
        <end position="116"/>
    </location>
</feature>
<comment type="cofactor">
    <cofactor evidence="2">
        <name>Zn(2+)</name>
        <dbReference type="ChEBI" id="CHEBI:29105"/>
    </cofactor>
</comment>
<protein>
    <recommendedName>
        <fullName evidence="7">Formamidopyrimidine-DNA glycosylase</fullName>
        <ecNumber evidence="5">3.2.2.23</ecNumber>
        <ecNumber evidence="6">4.2.99.18</ecNumber>
    </recommendedName>
    <alternativeName>
        <fullName evidence="18">DNA-(apurinic or apyrimidinic site) lyase MutM</fullName>
    </alternativeName>
</protein>
<keyword evidence="10 20" id="KW-0863">Zinc-finger</keyword>
<evidence type="ECO:0000256" key="5">
    <source>
        <dbReference type="ARBA" id="ARBA00012024"/>
    </source>
</evidence>
<reference evidence="23 24" key="1">
    <citation type="submission" date="2018-01" db="EMBL/GenBank/DDBJ databases">
        <title>Metagenomic assembled genomes from two thermal pools in the Uzon Caldera, Kamchatka, Russia.</title>
        <authorList>
            <person name="Wilkins L."/>
            <person name="Ettinger C."/>
        </authorList>
    </citation>
    <scope>NUCLEOTIDE SEQUENCE [LARGE SCALE GENOMIC DNA]</scope>
    <source>
        <strain evidence="23">ARK-04</strain>
    </source>
</reference>
<dbReference type="NCBIfam" id="NF002211">
    <property type="entry name" value="PRK01103.1"/>
    <property type="match status" value="1"/>
</dbReference>
<evidence type="ECO:0000256" key="3">
    <source>
        <dbReference type="ARBA" id="ARBA00009409"/>
    </source>
</evidence>
<evidence type="ECO:0000256" key="14">
    <source>
        <dbReference type="ARBA" id="ARBA00023204"/>
    </source>
</evidence>
<evidence type="ECO:0000256" key="12">
    <source>
        <dbReference type="ARBA" id="ARBA00022833"/>
    </source>
</evidence>
<dbReference type="EMBL" id="PNJD01000078">
    <property type="protein sequence ID" value="PMP97981.1"/>
    <property type="molecule type" value="Genomic_DNA"/>
</dbReference>
<dbReference type="InterPro" id="IPR020629">
    <property type="entry name" value="FPG_Glyclase"/>
</dbReference>
<evidence type="ECO:0000256" key="13">
    <source>
        <dbReference type="ARBA" id="ARBA00023125"/>
    </source>
</evidence>
<name>A0A2N7QG58_9BACT</name>
<proteinExistence type="inferred from homology"/>
<keyword evidence="14" id="KW-0234">DNA repair</keyword>
<dbReference type="EC" id="4.2.99.18" evidence="6"/>
<comment type="subunit">
    <text evidence="4">Monomer.</text>
</comment>
<accession>A0A2N7QG58</accession>
<dbReference type="GO" id="GO:0140078">
    <property type="term" value="F:class I DNA-(apurinic or apyrimidinic site) endonuclease activity"/>
    <property type="evidence" value="ECO:0007669"/>
    <property type="project" value="UniProtKB-EC"/>
</dbReference>
<dbReference type="EC" id="3.2.2.23" evidence="5"/>
<keyword evidence="9" id="KW-0227">DNA damage</keyword>
<dbReference type="Pfam" id="PF01149">
    <property type="entry name" value="Fapy_DNA_glyco"/>
    <property type="match status" value="1"/>
</dbReference>
<keyword evidence="17" id="KW-0326">Glycosidase</keyword>
<keyword evidence="13" id="KW-0238">DNA-binding</keyword>
<evidence type="ECO:0000313" key="23">
    <source>
        <dbReference type="EMBL" id="PMP97981.1"/>
    </source>
</evidence>
<evidence type="ECO:0000256" key="20">
    <source>
        <dbReference type="PROSITE-ProRule" id="PRU00391"/>
    </source>
</evidence>
<dbReference type="PROSITE" id="PS01242">
    <property type="entry name" value="ZF_FPG_1"/>
    <property type="match status" value="1"/>
</dbReference>
<evidence type="ECO:0000256" key="9">
    <source>
        <dbReference type="ARBA" id="ARBA00022763"/>
    </source>
</evidence>
<dbReference type="Gene3D" id="3.20.190.10">
    <property type="entry name" value="MutM-like, N-terminal"/>
    <property type="match status" value="1"/>
</dbReference>
<evidence type="ECO:0000259" key="22">
    <source>
        <dbReference type="PROSITE" id="PS51068"/>
    </source>
</evidence>
<dbReference type="InterPro" id="IPR015887">
    <property type="entry name" value="DNA_glyclase_Znf_dom_DNA_BS"/>
</dbReference>
<sequence>MPELPEVETIKRSLEKELIGQKLKNVKIFNYDFLFKNKIKDLNTLINTKLISIERKGKYLAFLFENELLLFHLGLTGFFILYKNNDEILNKVKKHLILNFQFEKHELFYCDIRKFGKIKKANTKDILDLEEFKNLGKDALEISFEEFKNLFLKRNRNIKNLLMDQRLISGLGNIYVNELLFRAQISPFKNSKKLKEENIKKLFFQMKDLLKEAIVFRGSSIKNYVDAEGKKGEFQNKFLVYGKKNANCPRCGENLRYQKISQRGTFYCPNCQSI</sequence>
<dbReference type="PANTHER" id="PTHR22993:SF9">
    <property type="entry name" value="FORMAMIDOPYRIMIDINE-DNA GLYCOSYLASE"/>
    <property type="match status" value="1"/>
</dbReference>
<evidence type="ECO:0000256" key="2">
    <source>
        <dbReference type="ARBA" id="ARBA00001947"/>
    </source>
</evidence>
<evidence type="ECO:0000256" key="16">
    <source>
        <dbReference type="ARBA" id="ARBA00023268"/>
    </source>
</evidence>
<comment type="similarity">
    <text evidence="3">Belongs to the FPG family.</text>
</comment>
<evidence type="ECO:0000259" key="21">
    <source>
        <dbReference type="PROSITE" id="PS51066"/>
    </source>
</evidence>
<dbReference type="InterPro" id="IPR010663">
    <property type="entry name" value="Znf_FPG/IleRS"/>
</dbReference>
<dbReference type="GO" id="GO:0008270">
    <property type="term" value="F:zinc ion binding"/>
    <property type="evidence" value="ECO:0007669"/>
    <property type="project" value="UniProtKB-KW"/>
</dbReference>
<dbReference type="GO" id="GO:0006284">
    <property type="term" value="P:base-excision repair"/>
    <property type="evidence" value="ECO:0007669"/>
    <property type="project" value="InterPro"/>
</dbReference>
<dbReference type="InterPro" id="IPR000214">
    <property type="entry name" value="Znf_DNA_glyclase/AP_lyase"/>
</dbReference>
<evidence type="ECO:0000256" key="18">
    <source>
        <dbReference type="ARBA" id="ARBA00030638"/>
    </source>
</evidence>
<dbReference type="Pfam" id="PF06827">
    <property type="entry name" value="zf-FPG_IleRS"/>
    <property type="match status" value="1"/>
</dbReference>
<dbReference type="InterPro" id="IPR035937">
    <property type="entry name" value="FPG_N"/>
</dbReference>
<dbReference type="AlphaFoldDB" id="A0A2N7QG58"/>
<dbReference type="NCBIfam" id="TIGR00577">
    <property type="entry name" value="fpg"/>
    <property type="match status" value="1"/>
</dbReference>
<evidence type="ECO:0000256" key="17">
    <source>
        <dbReference type="ARBA" id="ARBA00023295"/>
    </source>
</evidence>
<evidence type="ECO:0000256" key="4">
    <source>
        <dbReference type="ARBA" id="ARBA00011245"/>
    </source>
</evidence>
<dbReference type="SUPFAM" id="SSF81624">
    <property type="entry name" value="N-terminal domain of MutM-like DNA repair proteins"/>
    <property type="match status" value="1"/>
</dbReference>
<evidence type="ECO:0000256" key="6">
    <source>
        <dbReference type="ARBA" id="ARBA00012720"/>
    </source>
</evidence>
<evidence type="ECO:0000313" key="24">
    <source>
        <dbReference type="Proteomes" id="UP000235619"/>
    </source>
</evidence>
<dbReference type="Proteomes" id="UP000235619">
    <property type="component" value="Unassembled WGS sequence"/>
</dbReference>
<keyword evidence="16" id="KW-0511">Multifunctional enzyme</keyword>
<dbReference type="PROSITE" id="PS51066">
    <property type="entry name" value="ZF_FPG_2"/>
    <property type="match status" value="1"/>
</dbReference>
<dbReference type="SMART" id="SM01232">
    <property type="entry name" value="H2TH"/>
    <property type="match status" value="1"/>
</dbReference>
<keyword evidence="8" id="KW-0479">Metal-binding</keyword>
<dbReference type="Pfam" id="PF06831">
    <property type="entry name" value="H2TH"/>
    <property type="match status" value="1"/>
</dbReference>
<keyword evidence="12" id="KW-0862">Zinc</keyword>
<dbReference type="SUPFAM" id="SSF46946">
    <property type="entry name" value="S13-like H2TH domain"/>
    <property type="match status" value="1"/>
</dbReference>
<evidence type="ECO:0000256" key="7">
    <source>
        <dbReference type="ARBA" id="ARBA00016240"/>
    </source>
</evidence>
<evidence type="ECO:0000256" key="10">
    <source>
        <dbReference type="ARBA" id="ARBA00022771"/>
    </source>
</evidence>
<dbReference type="CDD" id="cd08966">
    <property type="entry name" value="EcFpg-like_N"/>
    <property type="match status" value="1"/>
</dbReference>
<comment type="caution">
    <text evidence="23">The sequence shown here is derived from an EMBL/GenBank/DDBJ whole genome shotgun (WGS) entry which is preliminary data.</text>
</comment>
<organism evidence="23 24">
    <name type="scientific">Thermodesulfobacterium geofontis</name>
    <dbReference type="NCBI Taxonomy" id="1295609"/>
    <lineage>
        <taxon>Bacteria</taxon>
        <taxon>Pseudomonadati</taxon>
        <taxon>Thermodesulfobacteriota</taxon>
        <taxon>Thermodesulfobacteria</taxon>
        <taxon>Thermodesulfobacteriales</taxon>
        <taxon>Thermodesulfobacteriaceae</taxon>
        <taxon>Thermodesulfobacterium</taxon>
    </lineage>
</organism>
<evidence type="ECO:0000256" key="11">
    <source>
        <dbReference type="ARBA" id="ARBA00022801"/>
    </source>
</evidence>
<dbReference type="PANTHER" id="PTHR22993">
    <property type="entry name" value="FORMAMIDOPYRIMIDINE-DNA GLYCOSYLASE"/>
    <property type="match status" value="1"/>
</dbReference>
<evidence type="ECO:0000256" key="1">
    <source>
        <dbReference type="ARBA" id="ARBA00001668"/>
    </source>
</evidence>
<dbReference type="InterPro" id="IPR010979">
    <property type="entry name" value="Ribosomal_uS13-like_H2TH"/>
</dbReference>
<keyword evidence="11" id="KW-0378">Hydrolase</keyword>
<evidence type="ECO:0000256" key="19">
    <source>
        <dbReference type="ARBA" id="ARBA00044632"/>
    </source>
</evidence>
<dbReference type="SMART" id="SM00898">
    <property type="entry name" value="Fapy_DNA_glyco"/>
    <property type="match status" value="1"/>
</dbReference>
<dbReference type="Gene3D" id="1.10.8.50">
    <property type="match status" value="1"/>
</dbReference>
<evidence type="ECO:0000256" key="15">
    <source>
        <dbReference type="ARBA" id="ARBA00023239"/>
    </source>
</evidence>
<feature type="domain" description="FPG-type" evidence="21">
    <location>
        <begin position="239"/>
        <end position="273"/>
    </location>
</feature>
<dbReference type="GO" id="GO:0003684">
    <property type="term" value="F:damaged DNA binding"/>
    <property type="evidence" value="ECO:0007669"/>
    <property type="project" value="InterPro"/>
</dbReference>
<comment type="catalytic activity">
    <reaction evidence="19">
        <text>2'-deoxyribonucleotide-(2'-deoxyribose 5'-phosphate)-2'-deoxyribonucleotide-DNA = a 3'-end 2'-deoxyribonucleotide-(2,3-dehydro-2,3-deoxyribose 5'-phosphate)-DNA + a 5'-end 5'-phospho-2'-deoxyribonucleoside-DNA + H(+)</text>
        <dbReference type="Rhea" id="RHEA:66592"/>
        <dbReference type="Rhea" id="RHEA-COMP:13180"/>
        <dbReference type="Rhea" id="RHEA-COMP:16897"/>
        <dbReference type="Rhea" id="RHEA-COMP:17067"/>
        <dbReference type="ChEBI" id="CHEBI:15378"/>
        <dbReference type="ChEBI" id="CHEBI:136412"/>
        <dbReference type="ChEBI" id="CHEBI:157695"/>
        <dbReference type="ChEBI" id="CHEBI:167181"/>
        <dbReference type="EC" id="4.2.99.18"/>
    </reaction>
</comment>
<dbReference type="InterPro" id="IPR015886">
    <property type="entry name" value="H2TH_FPG"/>
</dbReference>
<dbReference type="SUPFAM" id="SSF57716">
    <property type="entry name" value="Glucocorticoid receptor-like (DNA-binding domain)"/>
    <property type="match status" value="1"/>
</dbReference>
<comment type="catalytic activity">
    <reaction evidence="1">
        <text>Hydrolysis of DNA containing ring-opened 7-methylguanine residues, releasing 2,6-diamino-4-hydroxy-5-(N-methyl)formamidopyrimidine.</text>
        <dbReference type="EC" id="3.2.2.23"/>
    </reaction>
</comment>